<dbReference type="RefSeq" id="WP_040106214.1">
    <property type="nucleotide sequence ID" value="NZ_JABEVU030000001.1"/>
</dbReference>
<evidence type="ECO:0000313" key="7">
    <source>
        <dbReference type="EMBL" id="KIH70308.1"/>
    </source>
</evidence>
<dbReference type="EMBL" id="JABEVU030000001">
    <property type="protein sequence ID" value="MDB0580846.1"/>
    <property type="molecule type" value="Genomic_DNA"/>
</dbReference>
<evidence type="ECO:0000256" key="1">
    <source>
        <dbReference type="ARBA" id="ARBA00022491"/>
    </source>
</evidence>
<keyword evidence="2" id="KW-0805">Transcription regulation</keyword>
<evidence type="ECO:0000256" key="2">
    <source>
        <dbReference type="ARBA" id="ARBA00023015"/>
    </source>
</evidence>
<keyword evidence="3 8" id="KW-0238">DNA-binding</keyword>
<evidence type="ECO:0000256" key="3">
    <source>
        <dbReference type="ARBA" id="ARBA00023125"/>
    </source>
</evidence>
<reference evidence="8" key="2">
    <citation type="submission" date="2020-04" db="EMBL/GenBank/DDBJ databases">
        <authorList>
            <person name="Tanveer F."/>
            <person name="Xie Y."/>
            <person name="Shinwari Z.K."/>
        </authorList>
    </citation>
    <scope>NUCLEOTIDE SEQUENCE</scope>
    <source>
        <strain evidence="8">MOSEL-ME25</strain>
    </source>
</reference>
<dbReference type="PANTHER" id="PTHR30146">
    <property type="entry name" value="LACI-RELATED TRANSCRIPTIONAL REPRESSOR"/>
    <property type="match status" value="1"/>
</dbReference>
<keyword evidence="4" id="KW-0804">Transcription</keyword>
<dbReference type="InterPro" id="IPR001387">
    <property type="entry name" value="Cro/C1-type_HTH"/>
</dbReference>
<evidence type="ECO:0000256" key="4">
    <source>
        <dbReference type="ARBA" id="ARBA00023163"/>
    </source>
</evidence>
<evidence type="ECO:0000259" key="6">
    <source>
        <dbReference type="PROSITE" id="PS50943"/>
    </source>
</evidence>
<keyword evidence="10" id="KW-1185">Reference proteome</keyword>
<dbReference type="InterPro" id="IPR046335">
    <property type="entry name" value="LacI/GalR-like_sensor"/>
</dbReference>
<dbReference type="PRINTS" id="PR00036">
    <property type="entry name" value="HTHLACI"/>
</dbReference>
<dbReference type="STRING" id="45670.SN16_08525"/>
<evidence type="ECO:0000313" key="10">
    <source>
        <dbReference type="Proteomes" id="UP000527860"/>
    </source>
</evidence>
<dbReference type="InterPro" id="IPR028082">
    <property type="entry name" value="Peripla_BP_I"/>
</dbReference>
<evidence type="ECO:0000259" key="5">
    <source>
        <dbReference type="PROSITE" id="PS50932"/>
    </source>
</evidence>
<dbReference type="InterPro" id="IPR010982">
    <property type="entry name" value="Lambda_DNA-bd_dom_sf"/>
</dbReference>
<accession>A0A0C2DJZ9</accession>
<gene>
    <name evidence="8" type="ORF">F7P68_0009900</name>
    <name evidence="7" type="ORF">SN16_08525</name>
</gene>
<feature type="domain" description="HTH lacI-type" evidence="5">
    <location>
        <begin position="4"/>
        <end position="59"/>
    </location>
</feature>
<dbReference type="PROSITE" id="PS00356">
    <property type="entry name" value="HTH_LACI_1"/>
    <property type="match status" value="1"/>
</dbReference>
<dbReference type="SUPFAM" id="SSF53822">
    <property type="entry name" value="Periplasmic binding protein-like I"/>
    <property type="match status" value="1"/>
</dbReference>
<name>A0A0C2DJZ9_9STAP</name>
<dbReference type="EMBL" id="JXII01000007">
    <property type="protein sequence ID" value="KIH70308.1"/>
    <property type="molecule type" value="Genomic_DNA"/>
</dbReference>
<keyword evidence="1" id="KW-0678">Repressor</keyword>
<dbReference type="Proteomes" id="UP000527860">
    <property type="component" value="Unassembled WGS sequence"/>
</dbReference>
<protein>
    <submittedName>
        <fullName evidence="8">LacI family DNA-binding transcriptional regulator</fullName>
    </submittedName>
</protein>
<evidence type="ECO:0000313" key="8">
    <source>
        <dbReference type="EMBL" id="MDB0580846.1"/>
    </source>
</evidence>
<dbReference type="PROSITE" id="PS50932">
    <property type="entry name" value="HTH_LACI_2"/>
    <property type="match status" value="1"/>
</dbReference>
<sequence length="326" mass="36859">MKKVTIKDVAQEAGVSTSTVSQYLNGRYHYMGEETKERVAEAVEALGYRPNYMARNLKSASTKTIGIIVSNILHHFAVSVTRKIEDYCDRDGYNLIICNADDDPKKERKYIDGLLEKQVDGLIIMPTRGNDDLYRKLDAQQFPIVFIDRYVENIDIPAFKLDNHHAISLAIDYLNGRGAETFYYIGASDDMSLTPRIERLAAFREIVGKMGVPHHVITATNESLYEKVEAEFKSGEAAGVVLANDFALMAFLKYANNHDLDLETDNHLVAIDDLPLAGVYRPEITTIAQPIDEIAEEAYREVMGSLQNETSRKYPIYNFKGELMER</sequence>
<dbReference type="Proteomes" id="UP000031546">
    <property type="component" value="Unassembled WGS sequence"/>
</dbReference>
<reference evidence="7 9" key="1">
    <citation type="submission" date="2015-01" db="EMBL/GenBank/DDBJ databases">
        <title>Genome sequences of high lactate-tolerant strain Salinicoccus roseus W12 with industrial interest.</title>
        <authorList>
            <person name="Wang H."/>
            <person name="Yu B."/>
        </authorList>
    </citation>
    <scope>NUCLEOTIDE SEQUENCE [LARGE SCALE GENOMIC DNA]</scope>
    <source>
        <strain evidence="7 9">W12</strain>
    </source>
</reference>
<dbReference type="PROSITE" id="PS50943">
    <property type="entry name" value="HTH_CROC1"/>
    <property type="match status" value="1"/>
</dbReference>
<feature type="domain" description="HTH cro/C1-type" evidence="6">
    <location>
        <begin position="2"/>
        <end position="28"/>
    </location>
</feature>
<dbReference type="Gene3D" id="3.40.50.2300">
    <property type="match status" value="2"/>
</dbReference>
<dbReference type="GeneID" id="77845598"/>
<dbReference type="GO" id="GO:0000976">
    <property type="term" value="F:transcription cis-regulatory region binding"/>
    <property type="evidence" value="ECO:0007669"/>
    <property type="project" value="TreeGrafter"/>
</dbReference>
<dbReference type="PANTHER" id="PTHR30146:SF148">
    <property type="entry name" value="HTH-TYPE TRANSCRIPTIONAL REPRESSOR PURR-RELATED"/>
    <property type="match status" value="1"/>
</dbReference>
<dbReference type="Pfam" id="PF13377">
    <property type="entry name" value="Peripla_BP_3"/>
    <property type="match status" value="1"/>
</dbReference>
<dbReference type="InterPro" id="IPR000843">
    <property type="entry name" value="HTH_LacI"/>
</dbReference>
<dbReference type="OrthoDB" id="1639518at2"/>
<dbReference type="AlphaFoldDB" id="A0A0C2DJZ9"/>
<dbReference type="Pfam" id="PF00356">
    <property type="entry name" value="LacI"/>
    <property type="match status" value="1"/>
</dbReference>
<evidence type="ECO:0000313" key="9">
    <source>
        <dbReference type="Proteomes" id="UP000031546"/>
    </source>
</evidence>
<proteinExistence type="predicted"/>
<dbReference type="CDD" id="cd01392">
    <property type="entry name" value="HTH_LacI"/>
    <property type="match status" value="1"/>
</dbReference>
<reference evidence="8" key="3">
    <citation type="submission" date="2022-12" db="EMBL/GenBank/DDBJ databases">
        <title>Genome analysis and biological profiling of marine Salinicoccus roseus MOSEL-ME25.</title>
        <authorList>
            <person name="Mirza F.T."/>
            <person name="Xie Y."/>
            <person name="Shinwari Z.K."/>
        </authorList>
    </citation>
    <scope>NUCLEOTIDE SEQUENCE</scope>
    <source>
        <strain evidence="8">MOSEL-ME25</strain>
    </source>
</reference>
<organism evidence="7 9">
    <name type="scientific">Salinicoccus roseus</name>
    <dbReference type="NCBI Taxonomy" id="45670"/>
    <lineage>
        <taxon>Bacteria</taxon>
        <taxon>Bacillati</taxon>
        <taxon>Bacillota</taxon>
        <taxon>Bacilli</taxon>
        <taxon>Bacillales</taxon>
        <taxon>Staphylococcaceae</taxon>
        <taxon>Salinicoccus</taxon>
    </lineage>
</organism>
<dbReference type="GO" id="GO:0003700">
    <property type="term" value="F:DNA-binding transcription factor activity"/>
    <property type="evidence" value="ECO:0007669"/>
    <property type="project" value="TreeGrafter"/>
</dbReference>
<dbReference type="SMART" id="SM00354">
    <property type="entry name" value="HTH_LACI"/>
    <property type="match status" value="1"/>
</dbReference>
<dbReference type="SUPFAM" id="SSF47413">
    <property type="entry name" value="lambda repressor-like DNA-binding domains"/>
    <property type="match status" value="1"/>
</dbReference>
<dbReference type="Gene3D" id="1.10.260.40">
    <property type="entry name" value="lambda repressor-like DNA-binding domains"/>
    <property type="match status" value="1"/>
</dbReference>
<comment type="caution">
    <text evidence="7">The sequence shown here is derived from an EMBL/GenBank/DDBJ whole genome shotgun (WGS) entry which is preliminary data.</text>
</comment>